<evidence type="ECO:0000256" key="1">
    <source>
        <dbReference type="SAM" id="Phobius"/>
    </source>
</evidence>
<dbReference type="Proteomes" id="UP000651837">
    <property type="component" value="Unassembled WGS sequence"/>
</dbReference>
<accession>A0A316E7C8</accession>
<gene>
    <name evidence="2" type="ORF">HZY62_04390</name>
    <name evidence="3" type="ORF">LX92_00007</name>
</gene>
<name>A0A316E7C8_9FLAO</name>
<keyword evidence="1" id="KW-1133">Transmembrane helix</keyword>
<dbReference type="EMBL" id="JACWLN010000002">
    <property type="protein sequence ID" value="MBD1259815.1"/>
    <property type="molecule type" value="Genomic_DNA"/>
</dbReference>
<feature type="transmembrane region" description="Helical" evidence="1">
    <location>
        <begin position="356"/>
        <end position="374"/>
    </location>
</feature>
<feature type="transmembrane region" description="Helical" evidence="1">
    <location>
        <begin position="291"/>
        <end position="311"/>
    </location>
</feature>
<evidence type="ECO:0000313" key="5">
    <source>
        <dbReference type="Proteomes" id="UP000651837"/>
    </source>
</evidence>
<dbReference type="Pfam" id="PF13576">
    <property type="entry name" value="Pentapeptide_3"/>
    <property type="match status" value="1"/>
</dbReference>
<keyword evidence="1" id="KW-0472">Membrane</keyword>
<proteinExistence type="predicted"/>
<keyword evidence="5" id="KW-1185">Reference proteome</keyword>
<reference evidence="2 5" key="2">
    <citation type="submission" date="2020-07" db="EMBL/GenBank/DDBJ databases">
        <title>The draft genome sequence of Maribacter polysiphoniae KCTC 22021.</title>
        <authorList>
            <person name="Mu L."/>
        </authorList>
    </citation>
    <scope>NUCLEOTIDE SEQUENCE [LARGE SCALE GENOMIC DNA]</scope>
    <source>
        <strain evidence="2 5">KCTC 22021</strain>
    </source>
</reference>
<dbReference type="OrthoDB" id="1122808at2"/>
<dbReference type="InterPro" id="IPR001646">
    <property type="entry name" value="5peptide_repeat"/>
</dbReference>
<evidence type="ECO:0000313" key="4">
    <source>
        <dbReference type="Proteomes" id="UP000245667"/>
    </source>
</evidence>
<comment type="caution">
    <text evidence="3">The sequence shown here is derived from an EMBL/GenBank/DDBJ whole genome shotgun (WGS) entry which is preliminary data.</text>
</comment>
<reference evidence="3 4" key="1">
    <citation type="submission" date="2018-05" db="EMBL/GenBank/DDBJ databases">
        <title>Genomic Encyclopedia of Archaeal and Bacterial Type Strains, Phase II (KMG-II): from individual species to whole genera.</title>
        <authorList>
            <person name="Goeker M."/>
        </authorList>
    </citation>
    <scope>NUCLEOTIDE SEQUENCE [LARGE SCALE GENOMIC DNA]</scope>
    <source>
        <strain evidence="3 4">DSM 23514</strain>
    </source>
</reference>
<protein>
    <submittedName>
        <fullName evidence="3">Pentapeptide repeat protein</fullName>
    </submittedName>
    <submittedName>
        <fullName evidence="2">Pentapeptide repeat-containing protein</fullName>
    </submittedName>
</protein>
<dbReference type="Proteomes" id="UP000245667">
    <property type="component" value="Unassembled WGS sequence"/>
</dbReference>
<dbReference type="AlphaFoldDB" id="A0A316E7C8"/>
<evidence type="ECO:0000313" key="3">
    <source>
        <dbReference type="EMBL" id="PWK25269.1"/>
    </source>
</evidence>
<dbReference type="EMBL" id="QGGQ01000001">
    <property type="protein sequence ID" value="PWK25269.1"/>
    <property type="molecule type" value="Genomic_DNA"/>
</dbReference>
<dbReference type="RefSeq" id="WP_109648243.1">
    <property type="nucleotide sequence ID" value="NZ_JACWLN010000002.1"/>
</dbReference>
<keyword evidence="1" id="KW-0812">Transmembrane</keyword>
<evidence type="ECO:0000313" key="2">
    <source>
        <dbReference type="EMBL" id="MBD1259815.1"/>
    </source>
</evidence>
<organism evidence="3 4">
    <name type="scientific">Maribacter polysiphoniae</name>
    <dbReference type="NCBI Taxonomy" id="429344"/>
    <lineage>
        <taxon>Bacteria</taxon>
        <taxon>Pseudomonadati</taxon>
        <taxon>Bacteroidota</taxon>
        <taxon>Flavobacteriia</taxon>
        <taxon>Flavobacteriales</taxon>
        <taxon>Flavobacteriaceae</taxon>
        <taxon>Maribacter</taxon>
    </lineage>
</organism>
<dbReference type="Gene3D" id="2.160.20.80">
    <property type="entry name" value="E3 ubiquitin-protein ligase SopA"/>
    <property type="match status" value="1"/>
</dbReference>
<sequence>MVEINDTREIISFLQGNYFGTDEIFTGLPDREITIEVQYPFENPLFPEKNSKKVNISFTNCTFQEQLKLEDSDSFLNFENCKFYGRIEGGGAHFSGKIRFRNCHFYKEVRFKNTRFNDLADFYSCHFYQRTIFYKTDFMQTCVFSGVTFHENVLFTYTLVNKLIIFRGTNFRKGLDLSLSILSGSLSVFDIQLNDFEVFSNKLTTDQYEEIVFIVGEIPIKNKRETFRILRKIFEGNSDYINSLDYKKLELKTYDKILDHNISISENKWASRFNKIVLWLNKNSNDYGTRFEYGVLFTFVVGLLFYFFSFVNLENIYITLIPSNWSTEVFDKFWTNYLKFLNPAHSVEYLGQQQNFLFYFFDYLGRIFVGYGIYQTIQAFRKYK</sequence>